<gene>
    <name evidence="2" type="ORF">DSM104440_00558</name>
</gene>
<sequence length="118" mass="12901">MVNVELFRDGGDSREVKAGETIFHEGDEGKVMYVLLAGSVKLSVTGRQLEKLAKGAVFGEMALIDASPRSASAVALTDCTLVPVTGDRFRDLIRRDPQFALDIMATMAARLRSMDRRI</sequence>
<dbReference type="Proteomes" id="UP000503096">
    <property type="component" value="Chromosome"/>
</dbReference>
<protein>
    <recommendedName>
        <fullName evidence="1">Cyclic nucleotide-binding domain-containing protein</fullName>
    </recommendedName>
</protein>
<dbReference type="InterPro" id="IPR000595">
    <property type="entry name" value="cNMP-bd_dom"/>
</dbReference>
<dbReference type="InterPro" id="IPR018488">
    <property type="entry name" value="cNMP-bd_CS"/>
</dbReference>
<dbReference type="PRINTS" id="PR00103">
    <property type="entry name" value="CAMPKINASE"/>
</dbReference>
<dbReference type="Gene3D" id="2.60.120.10">
    <property type="entry name" value="Jelly Rolls"/>
    <property type="match status" value="1"/>
</dbReference>
<dbReference type="EMBL" id="CP053073">
    <property type="protein sequence ID" value="QJR13768.1"/>
    <property type="molecule type" value="Genomic_DNA"/>
</dbReference>
<feature type="domain" description="Cyclic nucleotide-binding" evidence="1">
    <location>
        <begin position="14"/>
        <end position="93"/>
    </location>
</feature>
<dbReference type="InterPro" id="IPR014710">
    <property type="entry name" value="RmlC-like_jellyroll"/>
</dbReference>
<dbReference type="Pfam" id="PF00027">
    <property type="entry name" value="cNMP_binding"/>
    <property type="match status" value="1"/>
</dbReference>
<dbReference type="PROSITE" id="PS50042">
    <property type="entry name" value="CNMP_BINDING_3"/>
    <property type="match status" value="1"/>
</dbReference>
<accession>A0A6M4H3V5</accession>
<dbReference type="InterPro" id="IPR018490">
    <property type="entry name" value="cNMP-bd_dom_sf"/>
</dbReference>
<evidence type="ECO:0000259" key="1">
    <source>
        <dbReference type="PROSITE" id="PS50042"/>
    </source>
</evidence>
<dbReference type="SMART" id="SM00100">
    <property type="entry name" value="cNMP"/>
    <property type="match status" value="1"/>
</dbReference>
<dbReference type="SUPFAM" id="SSF51206">
    <property type="entry name" value="cAMP-binding domain-like"/>
    <property type="match status" value="1"/>
</dbReference>
<dbReference type="GO" id="GO:0005829">
    <property type="term" value="C:cytosol"/>
    <property type="evidence" value="ECO:0007669"/>
    <property type="project" value="TreeGrafter"/>
</dbReference>
<proteinExistence type="predicted"/>
<dbReference type="KEGG" id="upl:DSM104440_00558"/>
<dbReference type="CDD" id="cd00038">
    <property type="entry name" value="CAP_ED"/>
    <property type="match status" value="1"/>
</dbReference>
<dbReference type="PROSITE" id="PS00889">
    <property type="entry name" value="CNMP_BINDING_2"/>
    <property type="match status" value="1"/>
</dbReference>
<name>A0A6M4H3V5_9PROT</name>
<evidence type="ECO:0000313" key="3">
    <source>
        <dbReference type="Proteomes" id="UP000503096"/>
    </source>
</evidence>
<dbReference type="GO" id="GO:0003700">
    <property type="term" value="F:DNA-binding transcription factor activity"/>
    <property type="evidence" value="ECO:0007669"/>
    <property type="project" value="TreeGrafter"/>
</dbReference>
<keyword evidence="3" id="KW-1185">Reference proteome</keyword>
<dbReference type="RefSeq" id="WP_171160510.1">
    <property type="nucleotide sequence ID" value="NZ_CP053073.1"/>
</dbReference>
<dbReference type="InterPro" id="IPR050397">
    <property type="entry name" value="Env_Response_Regulators"/>
</dbReference>
<dbReference type="AlphaFoldDB" id="A0A6M4H3V5"/>
<dbReference type="PANTHER" id="PTHR24567">
    <property type="entry name" value="CRP FAMILY TRANSCRIPTIONAL REGULATORY PROTEIN"/>
    <property type="match status" value="1"/>
</dbReference>
<evidence type="ECO:0000313" key="2">
    <source>
        <dbReference type="EMBL" id="QJR13768.1"/>
    </source>
</evidence>
<dbReference type="PANTHER" id="PTHR24567:SF74">
    <property type="entry name" value="HTH-TYPE TRANSCRIPTIONAL REGULATOR ARCR"/>
    <property type="match status" value="1"/>
</dbReference>
<reference evidence="2 3" key="1">
    <citation type="submission" date="2020-04" db="EMBL/GenBank/DDBJ databases">
        <title>Usitatibacter rugosus gen. nov., sp. nov. and Usitatibacter palustris sp. nov., novel members of Usitatibacteraceae fam. nov. within the order Nitrosomonadales isolated from soil.</title>
        <authorList>
            <person name="Huber K.J."/>
            <person name="Neumann-Schaal M."/>
            <person name="Geppert A."/>
            <person name="Luckner M."/>
            <person name="Wanner G."/>
            <person name="Overmann J."/>
        </authorList>
    </citation>
    <scope>NUCLEOTIDE SEQUENCE [LARGE SCALE GENOMIC DNA]</scope>
    <source>
        <strain evidence="2 3">Swamp67</strain>
    </source>
</reference>
<dbReference type="InParanoid" id="A0A6M4H3V5"/>
<organism evidence="2 3">
    <name type="scientific">Usitatibacter palustris</name>
    <dbReference type="NCBI Taxonomy" id="2732487"/>
    <lineage>
        <taxon>Bacteria</taxon>
        <taxon>Pseudomonadati</taxon>
        <taxon>Pseudomonadota</taxon>
        <taxon>Betaproteobacteria</taxon>
        <taxon>Nitrosomonadales</taxon>
        <taxon>Usitatibacteraceae</taxon>
        <taxon>Usitatibacter</taxon>
    </lineage>
</organism>